<dbReference type="EMBL" id="WBMT01000015">
    <property type="protein sequence ID" value="KAB2344754.1"/>
    <property type="molecule type" value="Genomic_DNA"/>
</dbReference>
<gene>
    <name evidence="1" type="ORF">F8566_29550</name>
</gene>
<sequence>MQEALLALWQLTPVRLAARLGNIGLNTITAQELLDALVHTELIAALVAIAWLIPWERIALATYRSLRRRQASMSTTGARTSLRRVLKITNRASSSDPHSDYHRTAHARLTLSSSALAAISRLALRTPDLRACKRRAGQGRVIKRA</sequence>
<dbReference type="AlphaFoldDB" id="A0A6H9YGC8"/>
<evidence type="ECO:0000313" key="1">
    <source>
        <dbReference type="EMBL" id="KAB2344754.1"/>
    </source>
</evidence>
<keyword evidence="2" id="KW-1185">Reference proteome</keyword>
<accession>A0A6H9YGC8</accession>
<organism evidence="1 2">
    <name type="scientific">Actinomadura rudentiformis</name>
    <dbReference type="NCBI Taxonomy" id="359158"/>
    <lineage>
        <taxon>Bacteria</taxon>
        <taxon>Bacillati</taxon>
        <taxon>Actinomycetota</taxon>
        <taxon>Actinomycetes</taxon>
        <taxon>Streptosporangiales</taxon>
        <taxon>Thermomonosporaceae</taxon>
        <taxon>Actinomadura</taxon>
    </lineage>
</organism>
<evidence type="ECO:0000313" key="2">
    <source>
        <dbReference type="Proteomes" id="UP000468735"/>
    </source>
</evidence>
<dbReference type="RefSeq" id="WP_151565122.1">
    <property type="nucleotide sequence ID" value="NZ_WBMT01000015.1"/>
</dbReference>
<proteinExistence type="predicted"/>
<comment type="caution">
    <text evidence="1">The sequence shown here is derived from an EMBL/GenBank/DDBJ whole genome shotgun (WGS) entry which is preliminary data.</text>
</comment>
<name>A0A6H9YGC8_9ACTN</name>
<dbReference type="Proteomes" id="UP000468735">
    <property type="component" value="Unassembled WGS sequence"/>
</dbReference>
<protein>
    <submittedName>
        <fullName evidence="1">Uncharacterized protein</fullName>
    </submittedName>
</protein>
<reference evidence="1 2" key="1">
    <citation type="submission" date="2019-09" db="EMBL/GenBank/DDBJ databases">
        <title>Actinomadura physcomitrii sp. nov., a novel actinomycete isolated from moss [Physcomitrium sphaericum (Ludw) Fuernr].</title>
        <authorList>
            <person name="Zhuang X."/>
            <person name="Liu C."/>
        </authorList>
    </citation>
    <scope>NUCLEOTIDE SEQUENCE [LARGE SCALE GENOMIC DNA]</scope>
    <source>
        <strain evidence="1 2">HMC1</strain>
    </source>
</reference>